<protein>
    <submittedName>
        <fullName evidence="1">Uncharacterized protein</fullName>
    </submittedName>
</protein>
<keyword evidence="2" id="KW-1185">Reference proteome</keyword>
<comment type="caution">
    <text evidence="1">The sequence shown here is derived from an EMBL/GenBank/DDBJ whole genome shotgun (WGS) entry which is preliminary data.</text>
</comment>
<dbReference type="PANTHER" id="PTHR34126">
    <property type="entry name" value="PEROXISOME BIOGENESIS PROTEIN 22"/>
    <property type="match status" value="1"/>
</dbReference>
<dbReference type="GO" id="GO:0007031">
    <property type="term" value="P:peroxisome organization"/>
    <property type="evidence" value="ECO:0007669"/>
    <property type="project" value="InterPro"/>
</dbReference>
<gene>
    <name evidence="1" type="ORF">PROFUN_04831</name>
</gene>
<dbReference type="InParanoid" id="A0A2P6NSZ9"/>
<dbReference type="AlphaFoldDB" id="A0A2P6NSZ9"/>
<reference evidence="1 2" key="1">
    <citation type="journal article" date="2018" name="Genome Biol. Evol.">
        <title>Multiple Roots of Fruiting Body Formation in Amoebozoa.</title>
        <authorList>
            <person name="Hillmann F."/>
            <person name="Forbes G."/>
            <person name="Novohradska S."/>
            <person name="Ferling I."/>
            <person name="Riege K."/>
            <person name="Groth M."/>
            <person name="Westermann M."/>
            <person name="Marz M."/>
            <person name="Spaller T."/>
            <person name="Winckler T."/>
            <person name="Schaap P."/>
            <person name="Glockner G."/>
        </authorList>
    </citation>
    <scope>NUCLEOTIDE SEQUENCE [LARGE SCALE GENOMIC DNA]</scope>
    <source>
        <strain evidence="1 2">Jena</strain>
    </source>
</reference>
<sequence length="215" mass="24302">MDQQPHRLLSIVLTIVKSVRHSGICIVVSSVQKTTTDPFIISTLEVHCPHIVFKHSVANEVKPPQQRGLRGLRICVSANGVLFKNRQSPQDNFVEISQEIAALLRLVGQNDVYIITRVDTDEEEKKINRLLDETGVLWAGMNPNKVLFCSTEKGKVHMARQLDLQLYIDDNYEVISDLRPFVPQLLHVSEQLPTQAEQNVSVSKALSDFVHSFPR</sequence>
<dbReference type="Proteomes" id="UP000241769">
    <property type="component" value="Unassembled WGS sequence"/>
</dbReference>
<accession>A0A2P6NSZ9</accession>
<name>A0A2P6NSZ9_9EUKA</name>
<dbReference type="OrthoDB" id="77656at2759"/>
<evidence type="ECO:0000313" key="2">
    <source>
        <dbReference type="Proteomes" id="UP000241769"/>
    </source>
</evidence>
<dbReference type="InterPro" id="IPR037485">
    <property type="entry name" value="PEX22"/>
</dbReference>
<organism evidence="1 2">
    <name type="scientific">Planoprotostelium fungivorum</name>
    <dbReference type="NCBI Taxonomy" id="1890364"/>
    <lineage>
        <taxon>Eukaryota</taxon>
        <taxon>Amoebozoa</taxon>
        <taxon>Evosea</taxon>
        <taxon>Variosea</taxon>
        <taxon>Cavosteliida</taxon>
        <taxon>Cavosteliaceae</taxon>
        <taxon>Planoprotostelium</taxon>
    </lineage>
</organism>
<proteinExistence type="predicted"/>
<dbReference type="PANTHER" id="PTHR34126:SF1">
    <property type="entry name" value="PEROXISOME BIOGENESIS PROTEIN 22"/>
    <property type="match status" value="1"/>
</dbReference>
<dbReference type="EMBL" id="MDYQ01000023">
    <property type="protein sequence ID" value="PRP87095.1"/>
    <property type="molecule type" value="Genomic_DNA"/>
</dbReference>
<dbReference type="Pfam" id="PF22978">
    <property type="entry name" value="HAD_Pex22"/>
    <property type="match status" value="1"/>
</dbReference>
<evidence type="ECO:0000313" key="1">
    <source>
        <dbReference type="EMBL" id="PRP87095.1"/>
    </source>
</evidence>